<dbReference type="FunFam" id="3.40.50.720:FF:000084">
    <property type="entry name" value="Short-chain dehydrogenase reductase"/>
    <property type="match status" value="1"/>
</dbReference>
<sequence>MSFSLNGKTAIVTGSANGVGLAIARHFADQGAHVMLADLDEGRLKREVAQFPDHGENTRFFAGDLREKLTVANLMSATVDAFDRIDILVNAIRQCSRADPLDAQDDAVETLLQQNLMASLRVTQAAAKRMIAQGESADTKAHSVGAIVNLTSIAARRSQPELMAYSISTAALDQMTRSMAVALAPKRIRVNAVAIGSVMSANLKDQMREHEDYRDSILKHTPLGRIGAATEAAEAVQFLASDAAGFVTGQIVTVDGGRTLIDPVSAPAH</sequence>
<reference evidence="3 4" key="1">
    <citation type="journal article" date="2000" name="Arch. Microbiol.">
        <title>Rhodobaca bogoriensis gen. nov. and sp. nov., an alkaliphilic purple nonsulfur bacterium from African Rift Valley soda lakes.</title>
        <authorList>
            <person name="Milford A.D."/>
            <person name="Achenbach L.A."/>
            <person name="Jung D.O."/>
            <person name="Madigan M.T."/>
        </authorList>
    </citation>
    <scope>NUCLEOTIDE SEQUENCE [LARGE SCALE GENOMIC DNA]</scope>
    <source>
        <strain evidence="3 4">2376</strain>
    </source>
</reference>
<dbReference type="PANTHER" id="PTHR43639:SF1">
    <property type="entry name" value="SHORT-CHAIN DEHYDROGENASE_REDUCTASE FAMILY PROTEIN"/>
    <property type="match status" value="1"/>
</dbReference>
<dbReference type="SUPFAM" id="SSF51735">
    <property type="entry name" value="NAD(P)-binding Rossmann-fold domains"/>
    <property type="match status" value="1"/>
</dbReference>
<evidence type="ECO:0000313" key="4">
    <source>
        <dbReference type="Proteomes" id="UP000529417"/>
    </source>
</evidence>
<dbReference type="Gene3D" id="3.40.50.720">
    <property type="entry name" value="NAD(P)-binding Rossmann-like Domain"/>
    <property type="match status" value="1"/>
</dbReference>
<dbReference type="CDD" id="cd05233">
    <property type="entry name" value="SDR_c"/>
    <property type="match status" value="1"/>
</dbReference>
<proteinExistence type="inferred from homology"/>
<dbReference type="AlphaFoldDB" id="A0A7Z0KYF0"/>
<dbReference type="InterPro" id="IPR036291">
    <property type="entry name" value="NAD(P)-bd_dom_sf"/>
</dbReference>
<comment type="similarity">
    <text evidence="1">Belongs to the short-chain dehydrogenases/reductases (SDR) family.</text>
</comment>
<dbReference type="PRINTS" id="PR00080">
    <property type="entry name" value="SDRFAMILY"/>
</dbReference>
<dbReference type="PANTHER" id="PTHR43639">
    <property type="entry name" value="OXIDOREDUCTASE, SHORT-CHAIN DEHYDROGENASE/REDUCTASE FAMILY (AFU_ORTHOLOGUE AFUA_5G02870)"/>
    <property type="match status" value="1"/>
</dbReference>
<dbReference type="PRINTS" id="PR00081">
    <property type="entry name" value="GDHRDH"/>
</dbReference>
<dbReference type="Proteomes" id="UP000529417">
    <property type="component" value="Unassembled WGS sequence"/>
</dbReference>
<protein>
    <submittedName>
        <fullName evidence="3">SDR family oxidoreductase</fullName>
    </submittedName>
</protein>
<dbReference type="RefSeq" id="WP_179906383.1">
    <property type="nucleotide sequence ID" value="NZ_JACBXS010000022.1"/>
</dbReference>
<dbReference type="InterPro" id="IPR002347">
    <property type="entry name" value="SDR_fam"/>
</dbReference>
<dbReference type="EMBL" id="JACBXS010000022">
    <property type="protein sequence ID" value="NYS25582.1"/>
    <property type="molecule type" value="Genomic_DNA"/>
</dbReference>
<keyword evidence="4" id="KW-1185">Reference proteome</keyword>
<keyword evidence="2" id="KW-0560">Oxidoreductase</keyword>
<gene>
    <name evidence="3" type="ORF">HUK65_11325</name>
</gene>
<comment type="caution">
    <text evidence="3">The sequence shown here is derived from an EMBL/GenBank/DDBJ whole genome shotgun (WGS) entry which is preliminary data.</text>
</comment>
<evidence type="ECO:0000256" key="2">
    <source>
        <dbReference type="ARBA" id="ARBA00023002"/>
    </source>
</evidence>
<evidence type="ECO:0000313" key="3">
    <source>
        <dbReference type="EMBL" id="NYS25582.1"/>
    </source>
</evidence>
<evidence type="ECO:0000256" key="1">
    <source>
        <dbReference type="ARBA" id="ARBA00006484"/>
    </source>
</evidence>
<accession>A0A7Z0KYF0</accession>
<dbReference type="GO" id="GO:0016491">
    <property type="term" value="F:oxidoreductase activity"/>
    <property type="evidence" value="ECO:0007669"/>
    <property type="project" value="UniProtKB-KW"/>
</dbReference>
<organism evidence="3 4">
    <name type="scientific">Rhabdonatronobacter sediminivivens</name>
    <dbReference type="NCBI Taxonomy" id="2743469"/>
    <lineage>
        <taxon>Bacteria</taxon>
        <taxon>Pseudomonadati</taxon>
        <taxon>Pseudomonadota</taxon>
        <taxon>Alphaproteobacteria</taxon>
        <taxon>Rhodobacterales</taxon>
        <taxon>Paracoccaceae</taxon>
        <taxon>Rhabdonatronobacter</taxon>
    </lineage>
</organism>
<name>A0A7Z0KYF0_9RHOB</name>
<dbReference type="Pfam" id="PF13561">
    <property type="entry name" value="adh_short_C2"/>
    <property type="match status" value="1"/>
</dbReference>